<evidence type="ECO:0000259" key="8">
    <source>
        <dbReference type="PROSITE" id="PS50928"/>
    </source>
</evidence>
<keyword evidence="6 7" id="KW-0472">Membrane</keyword>
<dbReference type="Pfam" id="PF19300">
    <property type="entry name" value="BPD_transp_1_N"/>
    <property type="match status" value="1"/>
</dbReference>
<dbReference type="Proteomes" id="UP000446866">
    <property type="component" value="Unassembled WGS sequence"/>
</dbReference>
<feature type="domain" description="ABC transmembrane type-1" evidence="8">
    <location>
        <begin position="98"/>
        <end position="295"/>
    </location>
</feature>
<dbReference type="EMBL" id="QXWK01000012">
    <property type="protein sequence ID" value="NBH61440.1"/>
    <property type="molecule type" value="Genomic_DNA"/>
</dbReference>
<evidence type="ECO:0000313" key="9">
    <source>
        <dbReference type="EMBL" id="NBH61440.1"/>
    </source>
</evidence>
<evidence type="ECO:0000256" key="1">
    <source>
        <dbReference type="ARBA" id="ARBA00004651"/>
    </source>
</evidence>
<dbReference type="InterPro" id="IPR000515">
    <property type="entry name" value="MetI-like"/>
</dbReference>
<dbReference type="CDD" id="cd06261">
    <property type="entry name" value="TM_PBP2"/>
    <property type="match status" value="1"/>
</dbReference>
<evidence type="ECO:0000313" key="10">
    <source>
        <dbReference type="Proteomes" id="UP000446866"/>
    </source>
</evidence>
<comment type="subcellular location">
    <subcellularLocation>
        <location evidence="1 7">Cell membrane</location>
        <topology evidence="1 7">Multi-pass membrane protein</topology>
    </subcellularLocation>
</comment>
<comment type="caution">
    <text evidence="9">The sequence shown here is derived from an EMBL/GenBank/DDBJ whole genome shotgun (WGS) entry which is preliminary data.</text>
</comment>
<evidence type="ECO:0000256" key="3">
    <source>
        <dbReference type="ARBA" id="ARBA00022475"/>
    </source>
</evidence>
<dbReference type="PANTHER" id="PTHR43163">
    <property type="entry name" value="DIPEPTIDE TRANSPORT SYSTEM PERMEASE PROTEIN DPPB-RELATED"/>
    <property type="match status" value="1"/>
</dbReference>
<feature type="transmembrane region" description="Helical" evidence="7">
    <location>
        <begin position="230"/>
        <end position="252"/>
    </location>
</feature>
<name>A0A845QH46_9FIRM</name>
<keyword evidence="3" id="KW-1003">Cell membrane</keyword>
<keyword evidence="10" id="KW-1185">Reference proteome</keyword>
<accession>A0A845QH46</accession>
<feature type="transmembrane region" description="Helical" evidence="7">
    <location>
        <begin position="12"/>
        <end position="33"/>
    </location>
</feature>
<evidence type="ECO:0000256" key="7">
    <source>
        <dbReference type="RuleBase" id="RU363032"/>
    </source>
</evidence>
<evidence type="ECO:0000256" key="4">
    <source>
        <dbReference type="ARBA" id="ARBA00022692"/>
    </source>
</evidence>
<dbReference type="PANTHER" id="PTHR43163:SF6">
    <property type="entry name" value="DIPEPTIDE TRANSPORT SYSTEM PERMEASE PROTEIN DPPB-RELATED"/>
    <property type="match status" value="1"/>
</dbReference>
<protein>
    <submittedName>
        <fullName evidence="9">ABC transporter permease</fullName>
    </submittedName>
</protein>
<evidence type="ECO:0000256" key="6">
    <source>
        <dbReference type="ARBA" id="ARBA00023136"/>
    </source>
</evidence>
<feature type="transmembrane region" description="Helical" evidence="7">
    <location>
        <begin position="274"/>
        <end position="295"/>
    </location>
</feature>
<evidence type="ECO:0000256" key="2">
    <source>
        <dbReference type="ARBA" id="ARBA00022448"/>
    </source>
</evidence>
<dbReference type="AlphaFoldDB" id="A0A845QH46"/>
<feature type="transmembrane region" description="Helical" evidence="7">
    <location>
        <begin position="100"/>
        <end position="122"/>
    </location>
</feature>
<feature type="transmembrane region" description="Helical" evidence="7">
    <location>
        <begin position="170"/>
        <end position="189"/>
    </location>
</feature>
<dbReference type="RefSeq" id="WP_160201723.1">
    <property type="nucleotide sequence ID" value="NZ_QXWK01000012.1"/>
</dbReference>
<dbReference type="Gene3D" id="1.10.3720.10">
    <property type="entry name" value="MetI-like"/>
    <property type="match status" value="1"/>
</dbReference>
<keyword evidence="2 7" id="KW-0813">Transport</keyword>
<dbReference type="PROSITE" id="PS50928">
    <property type="entry name" value="ABC_TM1"/>
    <property type="match status" value="1"/>
</dbReference>
<comment type="similarity">
    <text evidence="7">Belongs to the binding-protein-dependent transport system permease family.</text>
</comment>
<dbReference type="InterPro" id="IPR035906">
    <property type="entry name" value="MetI-like_sf"/>
</dbReference>
<dbReference type="GO" id="GO:0055085">
    <property type="term" value="P:transmembrane transport"/>
    <property type="evidence" value="ECO:0007669"/>
    <property type="project" value="InterPro"/>
</dbReference>
<feature type="transmembrane region" description="Helical" evidence="7">
    <location>
        <begin position="134"/>
        <end position="158"/>
    </location>
</feature>
<gene>
    <name evidence="9" type="ORF">D0435_07235</name>
</gene>
<reference evidence="9 10" key="1">
    <citation type="submission" date="2018-08" db="EMBL/GenBank/DDBJ databases">
        <title>Murine metabolic-syndrome-specific gut microbial biobank.</title>
        <authorList>
            <person name="Liu C."/>
        </authorList>
    </citation>
    <scope>NUCLEOTIDE SEQUENCE [LARGE SCALE GENOMIC DNA]</scope>
    <source>
        <strain evidence="9 10">28</strain>
    </source>
</reference>
<dbReference type="InterPro" id="IPR045621">
    <property type="entry name" value="BPD_transp_1_N"/>
</dbReference>
<organism evidence="9 10">
    <name type="scientific">Anaerotruncus colihominis</name>
    <dbReference type="NCBI Taxonomy" id="169435"/>
    <lineage>
        <taxon>Bacteria</taxon>
        <taxon>Bacillati</taxon>
        <taxon>Bacillota</taxon>
        <taxon>Clostridia</taxon>
        <taxon>Eubacteriales</taxon>
        <taxon>Oscillospiraceae</taxon>
        <taxon>Anaerotruncus</taxon>
    </lineage>
</organism>
<keyword evidence="5 7" id="KW-1133">Transmembrane helix</keyword>
<sequence>MNDIMRYIIKRLLIGILVVLFVTVLIFGIMQAMPGNPVDLMVDTRVSAEKVEEIKAEWGLDKPPVVQYFYWLGNILRGNFGMSISLKQNVSDLILQRLPYTLLLTGAALVIEYLLAIPLGLLAAVRKNKITDKALTITTVVLWSMPPFWLGVLLMLVFSIHLNILPLSGYSGFASLILPALTLSLPALAQIFRLTRSEVLDVMDEKYVTTAYAKGITDKKILVRHVLRNALIPVTVMFFLSLPWLIGGAVVVENVFAWPGMGQLLWKGIAKQDFVIVQGIVFVITILTVICNIIGDMISGILDPRIRLE</sequence>
<proteinExistence type="inferred from homology"/>
<dbReference type="Pfam" id="PF00528">
    <property type="entry name" value="BPD_transp_1"/>
    <property type="match status" value="1"/>
</dbReference>
<keyword evidence="4 7" id="KW-0812">Transmembrane</keyword>
<dbReference type="GO" id="GO:0005886">
    <property type="term" value="C:plasma membrane"/>
    <property type="evidence" value="ECO:0007669"/>
    <property type="project" value="UniProtKB-SubCell"/>
</dbReference>
<dbReference type="SUPFAM" id="SSF161098">
    <property type="entry name" value="MetI-like"/>
    <property type="match status" value="1"/>
</dbReference>
<evidence type="ECO:0000256" key="5">
    <source>
        <dbReference type="ARBA" id="ARBA00022989"/>
    </source>
</evidence>